<evidence type="ECO:0000256" key="4">
    <source>
        <dbReference type="ARBA" id="ARBA00023163"/>
    </source>
</evidence>
<dbReference type="CDD" id="cd17535">
    <property type="entry name" value="REC_NarL-like"/>
    <property type="match status" value="1"/>
</dbReference>
<proteinExistence type="predicted"/>
<evidence type="ECO:0000256" key="5">
    <source>
        <dbReference type="PROSITE-ProRule" id="PRU00169"/>
    </source>
</evidence>
<dbReference type="Pfam" id="PF00072">
    <property type="entry name" value="Response_reg"/>
    <property type="match status" value="1"/>
</dbReference>
<dbReference type="InterPro" id="IPR058245">
    <property type="entry name" value="NreC/VraR/RcsB-like_REC"/>
</dbReference>
<dbReference type="SUPFAM" id="SSF46894">
    <property type="entry name" value="C-terminal effector domain of the bipartite response regulators"/>
    <property type="match status" value="1"/>
</dbReference>
<dbReference type="PROSITE" id="PS00622">
    <property type="entry name" value="HTH_LUXR_1"/>
    <property type="match status" value="1"/>
</dbReference>
<dbReference type="InterPro" id="IPR036388">
    <property type="entry name" value="WH-like_DNA-bd_sf"/>
</dbReference>
<keyword evidence="1 5" id="KW-0597">Phosphoprotein</keyword>
<evidence type="ECO:0000313" key="8">
    <source>
        <dbReference type="EMBL" id="MCF2220103.1"/>
    </source>
</evidence>
<feature type="domain" description="HTH luxR-type" evidence="6">
    <location>
        <begin position="149"/>
        <end position="214"/>
    </location>
</feature>
<sequence>MSELNSASVNVLLADDHSLIRQGIVFLLEEMDWECEIFQASSLQQLMNSIQEHPIDIAIIDAHFPDGNSITIVPEIKKISPKTKILIFTGIEESTHSLKFLNAGADGFLSKLNEEEEIAEAIKKMYTHGSYISEVTQALLRNSISNPTLINPLLSLTERELQIAEMYAEGLGNLEIANRLDVKQNTVSTIKKRIFDKLKIENIVELIDLMKKHY</sequence>
<evidence type="ECO:0000259" key="7">
    <source>
        <dbReference type="PROSITE" id="PS50110"/>
    </source>
</evidence>
<dbReference type="PANTHER" id="PTHR43214:SF41">
    <property type="entry name" value="NITRATE_NITRITE RESPONSE REGULATOR PROTEIN NARP"/>
    <property type="match status" value="1"/>
</dbReference>
<dbReference type="InterPro" id="IPR016032">
    <property type="entry name" value="Sig_transdc_resp-reg_C-effctor"/>
</dbReference>
<gene>
    <name evidence="8" type="ORF">H9Q08_12410</name>
</gene>
<evidence type="ECO:0000256" key="1">
    <source>
        <dbReference type="ARBA" id="ARBA00022553"/>
    </source>
</evidence>
<dbReference type="Proteomes" id="UP001430374">
    <property type="component" value="Unassembled WGS sequence"/>
</dbReference>
<dbReference type="Gene3D" id="3.40.50.2300">
    <property type="match status" value="1"/>
</dbReference>
<dbReference type="SMART" id="SM00421">
    <property type="entry name" value="HTH_LUXR"/>
    <property type="match status" value="1"/>
</dbReference>
<accession>A0ABS9C747</accession>
<keyword evidence="2" id="KW-0805">Transcription regulation</keyword>
<dbReference type="SUPFAM" id="SSF52172">
    <property type="entry name" value="CheY-like"/>
    <property type="match status" value="1"/>
</dbReference>
<dbReference type="InterPro" id="IPR001789">
    <property type="entry name" value="Sig_transdc_resp-reg_receiver"/>
</dbReference>
<evidence type="ECO:0000256" key="3">
    <source>
        <dbReference type="ARBA" id="ARBA00023125"/>
    </source>
</evidence>
<keyword evidence="4" id="KW-0804">Transcription</keyword>
<dbReference type="RefSeq" id="WP_235131592.1">
    <property type="nucleotide sequence ID" value="NZ_JACSGT010000001.1"/>
</dbReference>
<dbReference type="PANTHER" id="PTHR43214">
    <property type="entry name" value="TWO-COMPONENT RESPONSE REGULATOR"/>
    <property type="match status" value="1"/>
</dbReference>
<evidence type="ECO:0000256" key="2">
    <source>
        <dbReference type="ARBA" id="ARBA00023015"/>
    </source>
</evidence>
<dbReference type="InterPro" id="IPR039420">
    <property type="entry name" value="WalR-like"/>
</dbReference>
<feature type="modified residue" description="4-aspartylphosphate" evidence="5">
    <location>
        <position position="61"/>
    </location>
</feature>
<reference evidence="8" key="1">
    <citation type="submission" date="2021-08" db="EMBL/GenBank/DDBJ databases">
        <title>Complete genome sequence of Chryseobacterium sp strain PS-8.</title>
        <authorList>
            <person name="Das S.K."/>
        </authorList>
    </citation>
    <scope>NUCLEOTIDE SEQUENCE</scope>
    <source>
        <strain evidence="8">PS-8</strain>
    </source>
</reference>
<feature type="domain" description="Response regulatory" evidence="7">
    <location>
        <begin position="10"/>
        <end position="126"/>
    </location>
</feature>
<dbReference type="PRINTS" id="PR00038">
    <property type="entry name" value="HTHLUXR"/>
</dbReference>
<comment type="caution">
    <text evidence="8">The sequence shown here is derived from an EMBL/GenBank/DDBJ whole genome shotgun (WGS) entry which is preliminary data.</text>
</comment>
<dbReference type="PROSITE" id="PS50110">
    <property type="entry name" value="RESPONSE_REGULATORY"/>
    <property type="match status" value="1"/>
</dbReference>
<keyword evidence="3" id="KW-0238">DNA-binding</keyword>
<dbReference type="Pfam" id="PF00196">
    <property type="entry name" value="GerE"/>
    <property type="match status" value="1"/>
</dbReference>
<evidence type="ECO:0000259" key="6">
    <source>
        <dbReference type="PROSITE" id="PS50043"/>
    </source>
</evidence>
<keyword evidence="9" id="KW-1185">Reference proteome</keyword>
<name>A0ABS9C747_9FLAO</name>
<dbReference type="EMBL" id="JACSGT010000001">
    <property type="protein sequence ID" value="MCF2220103.1"/>
    <property type="molecule type" value="Genomic_DNA"/>
</dbReference>
<dbReference type="InterPro" id="IPR011006">
    <property type="entry name" value="CheY-like_superfamily"/>
</dbReference>
<protein>
    <submittedName>
        <fullName evidence="8">Response regulator transcription factor</fullName>
    </submittedName>
</protein>
<organism evidence="8 9">
    <name type="scientific">Chryseobacterium indicum</name>
    <dbReference type="NCBI Taxonomy" id="2766954"/>
    <lineage>
        <taxon>Bacteria</taxon>
        <taxon>Pseudomonadati</taxon>
        <taxon>Bacteroidota</taxon>
        <taxon>Flavobacteriia</taxon>
        <taxon>Flavobacteriales</taxon>
        <taxon>Weeksellaceae</taxon>
        <taxon>Chryseobacterium group</taxon>
        <taxon>Chryseobacterium</taxon>
    </lineage>
</organism>
<dbReference type="PROSITE" id="PS50043">
    <property type="entry name" value="HTH_LUXR_2"/>
    <property type="match status" value="1"/>
</dbReference>
<dbReference type="CDD" id="cd06170">
    <property type="entry name" value="LuxR_C_like"/>
    <property type="match status" value="1"/>
</dbReference>
<dbReference type="SMART" id="SM00448">
    <property type="entry name" value="REC"/>
    <property type="match status" value="1"/>
</dbReference>
<dbReference type="InterPro" id="IPR000792">
    <property type="entry name" value="Tscrpt_reg_LuxR_C"/>
</dbReference>
<evidence type="ECO:0000313" key="9">
    <source>
        <dbReference type="Proteomes" id="UP001430374"/>
    </source>
</evidence>
<dbReference type="Gene3D" id="1.10.10.10">
    <property type="entry name" value="Winged helix-like DNA-binding domain superfamily/Winged helix DNA-binding domain"/>
    <property type="match status" value="1"/>
</dbReference>